<protein>
    <recommendedName>
        <fullName evidence="2">DNA-dependent protein kinase catalytic subunit CC3 domain-containing protein</fullName>
    </recommendedName>
</protein>
<evidence type="ECO:0000259" key="2">
    <source>
        <dbReference type="SMART" id="SM01344"/>
    </source>
</evidence>
<dbReference type="PANTHER" id="PTHR11139:SF68">
    <property type="entry name" value="DNA-DEPENDENT PROTEIN KINASE CATALYTIC SUBUNIT"/>
    <property type="match status" value="1"/>
</dbReference>
<keyword evidence="4" id="KW-1185">Reference proteome</keyword>
<comment type="caution">
    <text evidence="3">The sequence shown here is derived from an EMBL/GenBank/DDBJ whole genome shotgun (WGS) entry which is preliminary data.</text>
</comment>
<dbReference type="GO" id="GO:0004674">
    <property type="term" value="F:protein serine/threonine kinase activity"/>
    <property type="evidence" value="ECO:0007669"/>
    <property type="project" value="TreeGrafter"/>
</dbReference>
<dbReference type="GO" id="GO:0000723">
    <property type="term" value="P:telomere maintenance"/>
    <property type="evidence" value="ECO:0007669"/>
    <property type="project" value="TreeGrafter"/>
</dbReference>
<dbReference type="InterPro" id="IPR050517">
    <property type="entry name" value="DDR_Repair_Kinase"/>
</dbReference>
<evidence type="ECO:0000313" key="3">
    <source>
        <dbReference type="EMBL" id="KAK2178224.1"/>
    </source>
</evidence>
<feature type="region of interest" description="Disordered" evidence="1">
    <location>
        <begin position="850"/>
        <end position="882"/>
    </location>
</feature>
<dbReference type="GO" id="GO:0008630">
    <property type="term" value="P:intrinsic apoptotic signaling pathway in response to DNA damage"/>
    <property type="evidence" value="ECO:0007669"/>
    <property type="project" value="TreeGrafter"/>
</dbReference>
<dbReference type="InterPro" id="IPR012582">
    <property type="entry name" value="DNAPKcs_CC3"/>
</dbReference>
<dbReference type="GO" id="GO:0005634">
    <property type="term" value="C:nucleus"/>
    <property type="evidence" value="ECO:0007669"/>
    <property type="project" value="InterPro"/>
</dbReference>
<sequence length="2106" mass="239063">MPKEQQKRALDVPFLIFTCVDRYTADQRRAALERVCLSMLRVADTSAVVDFFCDHVNEVMNLIHTQQPRSEMLQVSRLCSFQLMEMLYGRLSKNQVSSKESKVNEVFCQGHVEKGNELTTAITKVAHQVKSEDARGEDVTSELGRQLRCAAYNALGQFLLDNLVDTRRTYKFDIELDAPVARKKFVSIRQEARNQSVTADRDSDASVNYLASQYLADSSLSVDVTRFDFHASTISVSMESDSATSRSQLSSAAVQEQSVAVKEDFVEMDMDELNQHECMATLTALVKHLDHTISPVDSVSVKPLLTDSRTAANVKLFISRLIVNVEEAFRPYARFWLSPLMDVLVTGVAGTDGINYFIVDLVVTLLSWHSVAIPEVRRAAANSLLEFLMRRCHHDTRHVLKNNLEMLKTLVEVWHDRVTPPTGVIYDNFSEKSAKSKRNLTGIQLAAVMLANKINPFYPDTSGDIDKDRFYKQLAMNMTNESKQVYAPTAEVVGMAMAQMAALENERGWLEEFTDNVAKMLQTVKPDKFINCVWGMQRHHAVVVDRFVSRVLFILPQVHGEFKTSCLEIILSRIQHIDNVFTELKSKGFVASLSHRDEATQLVSLRLVQGMLEQLKPPDLLALLSSVTAFISHPSAICRAIMYDILTWIYDNYRTEESDVGLAIMTSVKDTLLQGLSDDDVNNRLTMLNFWSDETRLPSSTFERLTSMLEAMYSPSTENQYLSYASNLLLEMTSKSPDFNQDIFDFPLSECKFQDYPVQSSWRRRHAAMTPHFVATQVSQTQSGVSQDVAMETGHVRATQDVQQFTPTQDVGVARGPYNWLTQSSLDTFADFPTSVSQSQSSLLFTVGKKPAPAGGKRRLKAVGPDFGQGRLGDGGMDGVDSKQVSMEETDILRLKRRFVRDKESTQVHFARRQARLNKQRQELERERKLQRENQVTMYRCYRIGDLPDIQIKHSAIIAPLQALAQRDSPLARLLFSSVFKAIFAKIEEEKTEREAQDMTDTLRHSLNNMLEQSTQYFPPFIGCVLWLCPGKTQYFPPFIGCVLTEGDDAAPSRKRRAGPAVSYDTTNWIELARLCKSLGDYDVPRAIFCRLCKSLGDYDVPRAIFCRLCKSLGDYDVPRAIFCRLCKSLGDYDVPRAIFCRLCKSLGDYDVPRAIFCRLCKSLGDYDVPRAIFCRLCKSLGDYDVPRAIFCRLCKSLGDYDVPRAIFCRLCKSLGDYDVPRAIFCRLCKSLGDYDVPRAIFCRLCKLCKSLGDYDVPRAIFCRLCKSLGDYDVPRAIFCRLCKSLGDYDVPRAIFCRLCKSLGDYDVPRAIFCRLCKSLGDYDVPRAIFCRLCKSLGDYDVPRAIFCRLCKSLGDYDVPRAIFCRLCKSLGDYDVPRAIFCRLCKSLGDYDVPRAIFCRLCKSLGDYDVPRAIFCRLCKSLGDYDVPRAIFCRLCKSLGDYDVPRAIFCRLCKSLGDYDVPRAIFCRLCKSLGDYDTVKSLGDYDVPRAIFCRLCKSLGDYDVPRAIFCRLCKSLGDYDVLRAIFCRLCKSLGDYDVPRAIFCRLCKSLGDYDVPRAIFCRLCKSLGDYDVPRAIFCRLCKSLGDYDVPRAIFCRLCKSLGDYGVPRAIFCRLCKSLGDYDVPRAIFCRLCKSLGDYDVPRAIFCRLCKSLGDYDVPRAIFCRLCKLCKSLGDYDVPRAIFCRLYKSLGDYDVPRAIFCRLCKSLGDYDVPRAIFCRLCKSLGDYDVPRAIFCRLCKSLGDYDVPRAIFCRLCKSLGDYDVPRAIFCRLCKSLGDYDVPRAIFCRLYKSLGDYDVPRAIFCRLCKSLGDYDVPRAIFCRLCKSLGDYGVPRAIFCRLCKSLGDYDVPRAIFCRLCKSLGDYDVPRAIFCRLCKSLGDYDVPRAIFCRLCKSLGDYDVPRAIFCRLCKSLGDYGVPRAIFCRLCKSLGDYDVPRAIFCRLCKSLGDYDVPRAIFCRLCKSLGDYDVPRAIFCRLCKSLGDYDVPRAIFCRLCKSLGDYDVPRAIFCRLCKSLGDYDVPRAIFCRLYKSLGDYDVPRAIFCRLCKSLGDYDVPRAIFCRLSSHWATTRSEGIFCRLCKSLGDYDVRGQSFVDCQVTGRLRRSEGNLL</sequence>
<dbReference type="SUPFAM" id="SSF48452">
    <property type="entry name" value="TPR-like"/>
    <property type="match status" value="2"/>
</dbReference>
<dbReference type="Pfam" id="PF08163">
    <property type="entry name" value="DNAPKcs_CC3"/>
    <property type="match status" value="2"/>
</dbReference>
<name>A0AAD9NSW9_RIDPI</name>
<proteinExistence type="predicted"/>
<reference evidence="3" key="1">
    <citation type="journal article" date="2023" name="Mol. Biol. Evol.">
        <title>Third-Generation Sequencing Reveals the Adaptive Role of the Epigenome in Three Deep-Sea Polychaetes.</title>
        <authorList>
            <person name="Perez M."/>
            <person name="Aroh O."/>
            <person name="Sun Y."/>
            <person name="Lan Y."/>
            <person name="Juniper S.K."/>
            <person name="Young C.R."/>
            <person name="Angers B."/>
            <person name="Qian P.Y."/>
        </authorList>
    </citation>
    <scope>NUCLEOTIDE SEQUENCE</scope>
    <source>
        <strain evidence="3">R07B-5</strain>
    </source>
</reference>
<dbReference type="InterPro" id="IPR011990">
    <property type="entry name" value="TPR-like_helical_dom_sf"/>
</dbReference>
<dbReference type="EMBL" id="JAODUO010000553">
    <property type="protein sequence ID" value="KAK2178224.1"/>
    <property type="molecule type" value="Genomic_DNA"/>
</dbReference>
<dbReference type="Proteomes" id="UP001209878">
    <property type="component" value="Unassembled WGS sequence"/>
</dbReference>
<evidence type="ECO:0000313" key="4">
    <source>
        <dbReference type="Proteomes" id="UP001209878"/>
    </source>
</evidence>
<accession>A0AAD9NSW9</accession>
<gene>
    <name evidence="3" type="ORF">NP493_553g02014</name>
</gene>
<dbReference type="SMART" id="SM01344">
    <property type="entry name" value="NUC194"/>
    <property type="match status" value="1"/>
</dbReference>
<feature type="domain" description="DNA-dependent protein kinase catalytic subunit CC3" evidence="2">
    <location>
        <begin position="25"/>
        <end position="376"/>
    </location>
</feature>
<dbReference type="SUPFAM" id="SSF48371">
    <property type="entry name" value="ARM repeat"/>
    <property type="match status" value="2"/>
</dbReference>
<dbReference type="GO" id="GO:0006303">
    <property type="term" value="P:double-strand break repair via nonhomologous end joining"/>
    <property type="evidence" value="ECO:0007669"/>
    <property type="project" value="InterPro"/>
</dbReference>
<dbReference type="InterPro" id="IPR016024">
    <property type="entry name" value="ARM-type_fold"/>
</dbReference>
<dbReference type="PANTHER" id="PTHR11139">
    <property type="entry name" value="ATAXIA TELANGIECTASIA MUTATED ATM -RELATED"/>
    <property type="match status" value="1"/>
</dbReference>
<dbReference type="Pfam" id="PF19704">
    <property type="entry name" value="DNAPKcs_CC5"/>
    <property type="match status" value="1"/>
</dbReference>
<dbReference type="InterPro" id="IPR045581">
    <property type="entry name" value="DNAPKcs_CC5"/>
</dbReference>
<organism evidence="3 4">
    <name type="scientific">Ridgeia piscesae</name>
    <name type="common">Tubeworm</name>
    <dbReference type="NCBI Taxonomy" id="27915"/>
    <lineage>
        <taxon>Eukaryota</taxon>
        <taxon>Metazoa</taxon>
        <taxon>Spiralia</taxon>
        <taxon>Lophotrochozoa</taxon>
        <taxon>Annelida</taxon>
        <taxon>Polychaeta</taxon>
        <taxon>Sedentaria</taxon>
        <taxon>Canalipalpata</taxon>
        <taxon>Sabellida</taxon>
        <taxon>Siboglinidae</taxon>
        <taxon>Ridgeia</taxon>
    </lineage>
</organism>
<evidence type="ECO:0000256" key="1">
    <source>
        <dbReference type="SAM" id="MobiDB-lite"/>
    </source>
</evidence>